<dbReference type="AlphaFoldDB" id="A0AAV4C6M5"/>
<evidence type="ECO:0000313" key="2">
    <source>
        <dbReference type="Proteomes" id="UP000735302"/>
    </source>
</evidence>
<comment type="caution">
    <text evidence="1">The sequence shown here is derived from an EMBL/GenBank/DDBJ whole genome shotgun (WGS) entry which is preliminary data.</text>
</comment>
<accession>A0AAV4C6M5</accession>
<evidence type="ECO:0000313" key="1">
    <source>
        <dbReference type="EMBL" id="GFO28219.1"/>
    </source>
</evidence>
<keyword evidence="2" id="KW-1185">Reference proteome</keyword>
<name>A0AAV4C6M5_9GAST</name>
<dbReference type="EMBL" id="BLXT01006012">
    <property type="protein sequence ID" value="GFO28219.1"/>
    <property type="molecule type" value="Genomic_DNA"/>
</dbReference>
<protein>
    <submittedName>
        <fullName evidence="1">Uncharacterized protein</fullName>
    </submittedName>
</protein>
<dbReference type="Proteomes" id="UP000735302">
    <property type="component" value="Unassembled WGS sequence"/>
</dbReference>
<sequence length="194" mass="21044">MYCAVSVVPYPHMYETSRQGTPWTVAALFFIHTRPLVELASVTAGVIPCPHPHETSHGGSLNAGAFLTLTRPLEGASWIDVDWRSSYPMHSRLLVVGAYYIPVSFSPCTGPFVVEAPRVVAALIPRFSCSFGLGITRLYIFSETTVISAAVLIIASPDTLPTSSLTVYAGTASWPWTFRSPVQIMDRSPPDAIS</sequence>
<proteinExistence type="predicted"/>
<organism evidence="1 2">
    <name type="scientific">Plakobranchus ocellatus</name>
    <dbReference type="NCBI Taxonomy" id="259542"/>
    <lineage>
        <taxon>Eukaryota</taxon>
        <taxon>Metazoa</taxon>
        <taxon>Spiralia</taxon>
        <taxon>Lophotrochozoa</taxon>
        <taxon>Mollusca</taxon>
        <taxon>Gastropoda</taxon>
        <taxon>Heterobranchia</taxon>
        <taxon>Euthyneura</taxon>
        <taxon>Panpulmonata</taxon>
        <taxon>Sacoglossa</taxon>
        <taxon>Placobranchoidea</taxon>
        <taxon>Plakobranchidae</taxon>
        <taxon>Plakobranchus</taxon>
    </lineage>
</organism>
<reference evidence="1 2" key="1">
    <citation type="journal article" date="2021" name="Elife">
        <title>Chloroplast acquisition without the gene transfer in kleptoplastic sea slugs, Plakobranchus ocellatus.</title>
        <authorList>
            <person name="Maeda T."/>
            <person name="Takahashi S."/>
            <person name="Yoshida T."/>
            <person name="Shimamura S."/>
            <person name="Takaki Y."/>
            <person name="Nagai Y."/>
            <person name="Toyoda A."/>
            <person name="Suzuki Y."/>
            <person name="Arimoto A."/>
            <person name="Ishii H."/>
            <person name="Satoh N."/>
            <person name="Nishiyama T."/>
            <person name="Hasebe M."/>
            <person name="Maruyama T."/>
            <person name="Minagawa J."/>
            <person name="Obokata J."/>
            <person name="Shigenobu S."/>
        </authorList>
    </citation>
    <scope>NUCLEOTIDE SEQUENCE [LARGE SCALE GENOMIC DNA]</scope>
</reference>
<gene>
    <name evidence="1" type="ORF">PoB_005472400</name>
</gene>